<keyword evidence="2" id="KW-1185">Reference proteome</keyword>
<name>A0ABR0TUP6_AURPU</name>
<dbReference type="Proteomes" id="UP001341245">
    <property type="component" value="Unassembled WGS sequence"/>
</dbReference>
<dbReference type="Pfam" id="PF11951">
    <property type="entry name" value="Fungal_trans_2"/>
    <property type="match status" value="1"/>
</dbReference>
<proteinExistence type="predicted"/>
<gene>
    <name evidence="1" type="ORF">QM012_000041</name>
</gene>
<evidence type="ECO:0000313" key="1">
    <source>
        <dbReference type="EMBL" id="KAK6008138.1"/>
    </source>
</evidence>
<comment type="caution">
    <text evidence="1">The sequence shown here is derived from an EMBL/GenBank/DDBJ whole genome shotgun (WGS) entry which is preliminary data.</text>
</comment>
<accession>A0ABR0TUP6</accession>
<sequence length="119" mass="13534">MSSAWYDPSSTGVTHLLGARLLFQAWLVDEGLIFERDKPPLLTRQQSFIVGAMAFLECLASIIIDQPIDVLQYLRPFTRIAEDQRIYPNPWTGVSTPLFIILAEVATLIRQKRNLKVMS</sequence>
<protein>
    <submittedName>
        <fullName evidence="1">Uncharacterized protein</fullName>
    </submittedName>
</protein>
<dbReference type="EMBL" id="JASGXD010000001">
    <property type="protein sequence ID" value="KAK6008138.1"/>
    <property type="molecule type" value="Genomic_DNA"/>
</dbReference>
<organism evidence="1 2">
    <name type="scientific">Aureobasidium pullulans</name>
    <name type="common">Black yeast</name>
    <name type="synonym">Pullularia pullulans</name>
    <dbReference type="NCBI Taxonomy" id="5580"/>
    <lineage>
        <taxon>Eukaryota</taxon>
        <taxon>Fungi</taxon>
        <taxon>Dikarya</taxon>
        <taxon>Ascomycota</taxon>
        <taxon>Pezizomycotina</taxon>
        <taxon>Dothideomycetes</taxon>
        <taxon>Dothideomycetidae</taxon>
        <taxon>Dothideales</taxon>
        <taxon>Saccotheciaceae</taxon>
        <taxon>Aureobasidium</taxon>
    </lineage>
</organism>
<evidence type="ECO:0000313" key="2">
    <source>
        <dbReference type="Proteomes" id="UP001341245"/>
    </source>
</evidence>
<reference evidence="1 2" key="1">
    <citation type="submission" date="2023-11" db="EMBL/GenBank/DDBJ databases">
        <title>Draft genome sequence and annotation of the polyextremotolerant black yeast-like fungus Aureobasidium pullulans NRRL 62042.</title>
        <authorList>
            <person name="Dielentheis-Frenken M.R.E."/>
            <person name="Wibberg D."/>
            <person name="Blank L.M."/>
            <person name="Tiso T."/>
        </authorList>
    </citation>
    <scope>NUCLEOTIDE SEQUENCE [LARGE SCALE GENOMIC DNA]</scope>
    <source>
        <strain evidence="1 2">NRRL 62042</strain>
    </source>
</reference>
<dbReference type="InterPro" id="IPR021858">
    <property type="entry name" value="Fun_TF"/>
</dbReference>